<dbReference type="EMBL" id="JAQZSM010000038">
    <property type="protein sequence ID" value="MDD7973532.1"/>
    <property type="molecule type" value="Genomic_DNA"/>
</dbReference>
<dbReference type="SUPFAM" id="SSF48295">
    <property type="entry name" value="TrpR-like"/>
    <property type="match status" value="1"/>
</dbReference>
<gene>
    <name evidence="2" type="ORF">PUT78_20950</name>
</gene>
<feature type="compositionally biased region" description="Pro residues" evidence="1">
    <location>
        <begin position="49"/>
        <end position="63"/>
    </location>
</feature>
<comment type="caution">
    <text evidence="2">The sequence shown here is derived from an EMBL/GenBank/DDBJ whole genome shotgun (WGS) entry which is preliminary data.</text>
</comment>
<keyword evidence="3" id="KW-1185">Reference proteome</keyword>
<dbReference type="Proteomes" id="UP001431784">
    <property type="component" value="Unassembled WGS sequence"/>
</dbReference>
<name>A0ABT5TH79_9RHOB</name>
<feature type="region of interest" description="Disordered" evidence="1">
    <location>
        <begin position="47"/>
        <end position="67"/>
    </location>
</feature>
<dbReference type="Pfam" id="PF01527">
    <property type="entry name" value="HTH_Tnp_1"/>
    <property type="match status" value="1"/>
</dbReference>
<dbReference type="RefSeq" id="WP_274354198.1">
    <property type="nucleotide sequence ID" value="NZ_JAQZSM010000038.1"/>
</dbReference>
<protein>
    <submittedName>
        <fullName evidence="2">Transposase</fullName>
    </submittedName>
</protein>
<evidence type="ECO:0000313" key="3">
    <source>
        <dbReference type="Proteomes" id="UP001431784"/>
    </source>
</evidence>
<dbReference type="InterPro" id="IPR002514">
    <property type="entry name" value="Transposase_8"/>
</dbReference>
<accession>A0ABT5TH79</accession>
<reference evidence="2" key="1">
    <citation type="submission" date="2023-02" db="EMBL/GenBank/DDBJ databases">
        <title>Description of Roseinatronobacter alkalisoli sp. nov., an alkaliphilic bacerium isolated from soda soil.</title>
        <authorList>
            <person name="Wei W."/>
        </authorList>
    </citation>
    <scope>NUCLEOTIDE SEQUENCE</scope>
    <source>
        <strain evidence="2">HJB301</strain>
    </source>
</reference>
<organism evidence="2 3">
    <name type="scientific">Roseinatronobacter alkalisoli</name>
    <dbReference type="NCBI Taxonomy" id="3028235"/>
    <lineage>
        <taxon>Bacteria</taxon>
        <taxon>Pseudomonadati</taxon>
        <taxon>Pseudomonadota</taxon>
        <taxon>Alphaproteobacteria</taxon>
        <taxon>Rhodobacterales</taxon>
        <taxon>Paracoccaceae</taxon>
        <taxon>Roseinatronobacter</taxon>
    </lineage>
</organism>
<sequence>MSEHAYAETARRHDIGRTLLVRWRRQYRNGELAGDASPLRFMPVILTPPDVPTEPPAPKPTPASPSVERAEITLLNGRRLSVAATIDPVALTRLVQALDPA</sequence>
<dbReference type="InterPro" id="IPR010921">
    <property type="entry name" value="Trp_repressor/repl_initiator"/>
</dbReference>
<proteinExistence type="predicted"/>
<evidence type="ECO:0000313" key="2">
    <source>
        <dbReference type="EMBL" id="MDD7973532.1"/>
    </source>
</evidence>
<evidence type="ECO:0000256" key="1">
    <source>
        <dbReference type="SAM" id="MobiDB-lite"/>
    </source>
</evidence>